<dbReference type="GO" id="GO:0009448">
    <property type="term" value="P:gamma-aminobutyric acid metabolic process"/>
    <property type="evidence" value="ECO:0007669"/>
    <property type="project" value="InterPro"/>
</dbReference>
<comment type="similarity">
    <text evidence="2 6">Belongs to the class-III pyridoxal-phosphate-dependent aminotransferase family.</text>
</comment>
<keyword evidence="3 7" id="KW-0032">Aminotransferase</keyword>
<dbReference type="InterPro" id="IPR004632">
    <property type="entry name" value="4NH2But_aminotransferase_bac"/>
</dbReference>
<dbReference type="InterPro" id="IPR015421">
    <property type="entry name" value="PyrdxlP-dep_Trfase_major"/>
</dbReference>
<dbReference type="GO" id="GO:0034386">
    <property type="term" value="F:4-aminobutyrate:2-oxoglutarate transaminase activity"/>
    <property type="evidence" value="ECO:0007669"/>
    <property type="project" value="InterPro"/>
</dbReference>
<dbReference type="InterPro" id="IPR049704">
    <property type="entry name" value="Aminotrans_3_PPA_site"/>
</dbReference>
<dbReference type="AlphaFoldDB" id="A0A410FV66"/>
<dbReference type="Pfam" id="PF00202">
    <property type="entry name" value="Aminotran_3"/>
    <property type="match status" value="1"/>
</dbReference>
<dbReference type="Gene3D" id="3.90.1150.10">
    <property type="entry name" value="Aspartate Aminotransferase, domain 1"/>
    <property type="match status" value="1"/>
</dbReference>
<keyword evidence="4 7" id="KW-0808">Transferase</keyword>
<accession>A0A410FV66</accession>
<dbReference type="PROSITE" id="PS00600">
    <property type="entry name" value="AA_TRANSFER_CLASS_3"/>
    <property type="match status" value="1"/>
</dbReference>
<dbReference type="InterPro" id="IPR015424">
    <property type="entry name" value="PyrdxlP-dep_Trfase"/>
</dbReference>
<name>A0A410FV66_BIPS1</name>
<dbReference type="PIRSF" id="PIRSF000521">
    <property type="entry name" value="Transaminase_4ab_Lys_Orn"/>
    <property type="match status" value="1"/>
</dbReference>
<dbReference type="KEGG" id="bih:BIP78_1213"/>
<dbReference type="CDD" id="cd00610">
    <property type="entry name" value="OAT_like"/>
    <property type="match status" value="1"/>
</dbReference>
<dbReference type="GO" id="GO:0042802">
    <property type="term" value="F:identical protein binding"/>
    <property type="evidence" value="ECO:0007669"/>
    <property type="project" value="TreeGrafter"/>
</dbReference>
<gene>
    <name evidence="7" type="ORF">BIP78_1213</name>
</gene>
<sequence length="440" mass="47464">MARKYIRLATEIPGPRSRAALFRKERYIAKPLAPLSPFCAARAEGSVVEDLDGNRFLDFSGGWGVMNVGHNHPKVVAAVREQAELSLHTDFTAVPYEPYVDLAERLAELAPGPTPKKCAFFNSGAEAVENAVKISRVATGRKAVLVFDNAFHGRTLLTMTMTHKAVPYKAGFGPYAPDVYRLPYPYPYRYPIPMAGIERRMLSLVDPREVACVVVEPVIGEGGFIVPPPEFLPFLRDLADRHGFLLVADEVQCGVGRTGRFFACEHAGIEPDIICVAKSIAGGLPLSAVIGRAEVMDAPIPGAIGSTYGGNPVACAAALAVLDIIREEGLLARADHIGEILVRELRALERTYAVIGDVRGLGAMVGLELVRDRKSREPDPETTKRVQLEALRRGVIFPTAGVYGNVVRFLVPLTIPDDALREGLSVLGEAFAAATKGSSA</sequence>
<evidence type="ECO:0000256" key="3">
    <source>
        <dbReference type="ARBA" id="ARBA00022576"/>
    </source>
</evidence>
<comment type="cofactor">
    <cofactor evidence="1">
        <name>pyridoxal 5'-phosphate</name>
        <dbReference type="ChEBI" id="CHEBI:597326"/>
    </cofactor>
</comment>
<evidence type="ECO:0000256" key="6">
    <source>
        <dbReference type="RuleBase" id="RU003560"/>
    </source>
</evidence>
<dbReference type="InterPro" id="IPR005814">
    <property type="entry name" value="Aminotrans_3"/>
</dbReference>
<evidence type="ECO:0000256" key="2">
    <source>
        <dbReference type="ARBA" id="ARBA00008954"/>
    </source>
</evidence>
<dbReference type="Gene3D" id="3.40.640.10">
    <property type="entry name" value="Type I PLP-dependent aspartate aminotransferase-like (Major domain)"/>
    <property type="match status" value="1"/>
</dbReference>
<protein>
    <submittedName>
        <fullName evidence="7">Gamma-aminobutyrate:alpha-ketoglutarate aminotransferase</fullName>
    </submittedName>
</protein>
<evidence type="ECO:0000256" key="4">
    <source>
        <dbReference type="ARBA" id="ARBA00022679"/>
    </source>
</evidence>
<dbReference type="FunFam" id="3.40.640.10:FF:000013">
    <property type="entry name" value="4-aminobutyrate aminotransferase"/>
    <property type="match status" value="1"/>
</dbReference>
<dbReference type="SUPFAM" id="SSF53383">
    <property type="entry name" value="PLP-dependent transferases"/>
    <property type="match status" value="1"/>
</dbReference>
<organism evidence="7 8">
    <name type="scientific">Bipolaricaulis sibiricus</name>
    <dbReference type="NCBI Taxonomy" id="2501609"/>
    <lineage>
        <taxon>Bacteria</taxon>
        <taxon>Candidatus Bipolaricaulota</taxon>
        <taxon>Candidatus Bipolaricaulia</taxon>
        <taxon>Candidatus Bipolaricaulales</taxon>
        <taxon>Candidatus Bipolaricaulaceae</taxon>
        <taxon>Candidatus Bipolaricaulis</taxon>
    </lineage>
</organism>
<dbReference type="NCBIfam" id="TIGR00700">
    <property type="entry name" value="GABAtrnsam"/>
    <property type="match status" value="1"/>
</dbReference>
<evidence type="ECO:0000313" key="8">
    <source>
        <dbReference type="Proteomes" id="UP000287233"/>
    </source>
</evidence>
<evidence type="ECO:0000256" key="1">
    <source>
        <dbReference type="ARBA" id="ARBA00001933"/>
    </source>
</evidence>
<evidence type="ECO:0000313" key="7">
    <source>
        <dbReference type="EMBL" id="QAA76979.1"/>
    </source>
</evidence>
<dbReference type="PANTHER" id="PTHR11986">
    <property type="entry name" value="AMINOTRANSFERASE CLASS III"/>
    <property type="match status" value="1"/>
</dbReference>
<reference evidence="8" key="1">
    <citation type="submission" date="2018-12" db="EMBL/GenBank/DDBJ databases">
        <title>Complete genome sequence of an uncultured bacterium of the candidate phylum Bipolaricaulota.</title>
        <authorList>
            <person name="Kadnikov V.V."/>
            <person name="Mardanov A.V."/>
            <person name="Beletsky A.V."/>
            <person name="Frank Y.A."/>
            <person name="Karnachuk O.V."/>
            <person name="Ravin N.V."/>
        </authorList>
    </citation>
    <scope>NUCLEOTIDE SEQUENCE [LARGE SCALE GENOMIC DNA]</scope>
</reference>
<dbReference type="InterPro" id="IPR050103">
    <property type="entry name" value="Class-III_PLP-dep_AT"/>
</dbReference>
<proteinExistence type="inferred from homology"/>
<dbReference type="Proteomes" id="UP000287233">
    <property type="component" value="Chromosome"/>
</dbReference>
<dbReference type="InterPro" id="IPR015422">
    <property type="entry name" value="PyrdxlP-dep_Trfase_small"/>
</dbReference>
<dbReference type="EMBL" id="CP034928">
    <property type="protein sequence ID" value="QAA76979.1"/>
    <property type="molecule type" value="Genomic_DNA"/>
</dbReference>
<dbReference type="GO" id="GO:0030170">
    <property type="term" value="F:pyridoxal phosphate binding"/>
    <property type="evidence" value="ECO:0007669"/>
    <property type="project" value="InterPro"/>
</dbReference>
<dbReference type="PANTHER" id="PTHR11986:SF58">
    <property type="entry name" value="LEUCINE_METHIONINE RACEMASE"/>
    <property type="match status" value="1"/>
</dbReference>
<evidence type="ECO:0000256" key="5">
    <source>
        <dbReference type="ARBA" id="ARBA00022898"/>
    </source>
</evidence>
<keyword evidence="5 6" id="KW-0663">Pyridoxal phosphate</keyword>